<feature type="region of interest" description="Disordered" evidence="1">
    <location>
        <begin position="69"/>
        <end position="215"/>
    </location>
</feature>
<name>A0A8H3IK14_9LECA</name>
<dbReference type="EMBL" id="CAJPDR010000175">
    <property type="protein sequence ID" value="CAF9923755.1"/>
    <property type="molecule type" value="Genomic_DNA"/>
</dbReference>
<dbReference type="Proteomes" id="UP000664203">
    <property type="component" value="Unassembled WGS sequence"/>
</dbReference>
<dbReference type="InterPro" id="IPR000182">
    <property type="entry name" value="GNAT_dom"/>
</dbReference>
<protein>
    <recommendedName>
        <fullName evidence="2">N-acetyltransferase domain-containing protein</fullName>
    </recommendedName>
</protein>
<feature type="compositionally biased region" description="Basic and acidic residues" evidence="1">
    <location>
        <begin position="510"/>
        <end position="522"/>
    </location>
</feature>
<comment type="caution">
    <text evidence="3">The sequence shown here is derived from an EMBL/GenBank/DDBJ whole genome shotgun (WGS) entry which is preliminary data.</text>
</comment>
<feature type="region of interest" description="Disordered" evidence="1">
    <location>
        <begin position="277"/>
        <end position="324"/>
    </location>
</feature>
<feature type="compositionally biased region" description="Low complexity" evidence="1">
    <location>
        <begin position="855"/>
        <end position="864"/>
    </location>
</feature>
<dbReference type="PROSITE" id="PS51186">
    <property type="entry name" value="GNAT"/>
    <property type="match status" value="1"/>
</dbReference>
<feature type="compositionally biased region" description="Basic and acidic residues" evidence="1">
    <location>
        <begin position="75"/>
        <end position="85"/>
    </location>
</feature>
<feature type="compositionally biased region" description="Polar residues" evidence="1">
    <location>
        <begin position="878"/>
        <end position="898"/>
    </location>
</feature>
<feature type="domain" description="N-acetyltransferase" evidence="2">
    <location>
        <begin position="1238"/>
        <end position="1415"/>
    </location>
</feature>
<feature type="region of interest" description="Disordered" evidence="1">
    <location>
        <begin position="459"/>
        <end position="537"/>
    </location>
</feature>
<dbReference type="CDD" id="cd04301">
    <property type="entry name" value="NAT_SF"/>
    <property type="match status" value="1"/>
</dbReference>
<evidence type="ECO:0000313" key="4">
    <source>
        <dbReference type="Proteomes" id="UP000664203"/>
    </source>
</evidence>
<proteinExistence type="predicted"/>
<evidence type="ECO:0000313" key="3">
    <source>
        <dbReference type="EMBL" id="CAF9923755.1"/>
    </source>
</evidence>
<dbReference type="InterPro" id="IPR016181">
    <property type="entry name" value="Acyl_CoA_acyltransferase"/>
</dbReference>
<evidence type="ECO:0000256" key="1">
    <source>
        <dbReference type="SAM" id="MobiDB-lite"/>
    </source>
</evidence>
<feature type="region of interest" description="Disordered" evidence="1">
    <location>
        <begin position="1046"/>
        <end position="1069"/>
    </location>
</feature>
<feature type="region of interest" description="Disordered" evidence="1">
    <location>
        <begin position="821"/>
        <end position="864"/>
    </location>
</feature>
<keyword evidence="4" id="KW-1185">Reference proteome</keyword>
<feature type="compositionally biased region" description="Polar residues" evidence="1">
    <location>
        <begin position="95"/>
        <end position="108"/>
    </location>
</feature>
<feature type="region of interest" description="Disordered" evidence="1">
    <location>
        <begin position="877"/>
        <end position="903"/>
    </location>
</feature>
<feature type="compositionally biased region" description="Polar residues" evidence="1">
    <location>
        <begin position="492"/>
        <end position="503"/>
    </location>
</feature>
<feature type="region of interest" description="Disordered" evidence="1">
    <location>
        <begin position="417"/>
        <end position="443"/>
    </location>
</feature>
<dbReference type="Pfam" id="PF00583">
    <property type="entry name" value="Acetyltransf_1"/>
    <property type="match status" value="1"/>
</dbReference>
<feature type="compositionally biased region" description="Polar residues" evidence="1">
    <location>
        <begin position="528"/>
        <end position="537"/>
    </location>
</feature>
<feature type="compositionally biased region" description="Low complexity" evidence="1">
    <location>
        <begin position="417"/>
        <end position="430"/>
    </location>
</feature>
<feature type="compositionally biased region" description="Polar residues" evidence="1">
    <location>
        <begin position="195"/>
        <end position="215"/>
    </location>
</feature>
<dbReference type="OrthoDB" id="2129362at2759"/>
<evidence type="ECO:0000259" key="2">
    <source>
        <dbReference type="PROSITE" id="PS51186"/>
    </source>
</evidence>
<feature type="compositionally biased region" description="Basic and acidic residues" evidence="1">
    <location>
        <begin position="289"/>
        <end position="307"/>
    </location>
</feature>
<gene>
    <name evidence="3" type="ORF">ALECFALPRED_002539</name>
</gene>
<organism evidence="3 4">
    <name type="scientific">Alectoria fallacina</name>
    <dbReference type="NCBI Taxonomy" id="1903189"/>
    <lineage>
        <taxon>Eukaryota</taxon>
        <taxon>Fungi</taxon>
        <taxon>Dikarya</taxon>
        <taxon>Ascomycota</taxon>
        <taxon>Pezizomycotina</taxon>
        <taxon>Lecanoromycetes</taxon>
        <taxon>OSLEUM clade</taxon>
        <taxon>Lecanoromycetidae</taxon>
        <taxon>Lecanorales</taxon>
        <taxon>Lecanorineae</taxon>
        <taxon>Parmeliaceae</taxon>
        <taxon>Alectoria</taxon>
    </lineage>
</organism>
<feature type="compositionally biased region" description="Basic residues" evidence="1">
    <location>
        <begin position="143"/>
        <end position="156"/>
    </location>
</feature>
<dbReference type="Gene3D" id="3.40.630.30">
    <property type="match status" value="1"/>
</dbReference>
<reference evidence="3" key="1">
    <citation type="submission" date="2021-03" db="EMBL/GenBank/DDBJ databases">
        <authorList>
            <person name="Tagirdzhanova G."/>
        </authorList>
    </citation>
    <scope>NUCLEOTIDE SEQUENCE</scope>
</reference>
<dbReference type="SUPFAM" id="SSF55729">
    <property type="entry name" value="Acyl-CoA N-acyltransferases (Nat)"/>
    <property type="match status" value="1"/>
</dbReference>
<feature type="compositionally biased region" description="Polar residues" evidence="1">
    <location>
        <begin position="164"/>
        <end position="180"/>
    </location>
</feature>
<dbReference type="GO" id="GO:0016747">
    <property type="term" value="F:acyltransferase activity, transferring groups other than amino-acyl groups"/>
    <property type="evidence" value="ECO:0007669"/>
    <property type="project" value="InterPro"/>
</dbReference>
<accession>A0A8H3IK14</accession>
<sequence>MIAENESAAPISAAVLTLNLRNPMEGTDALADCPTPFRGIVDLAGISLASGEEDTYLSAGFAKVKGQQDGNVDLRSGHMKVEKWSKSVSNSRSSFPETENRNSSPQSNRRPEKNDGYKNSSCCDMPTGSGVVPVEAGRERMAGARRKRKPRTKRQRSPQDHHANPSQPTATGTVNTSVSAPNLPLRPPPLVPAVSKQTTPSGTETQATGIRATSQSSDTLLVKNAALYPAVEPADSVSDIAVIPRSYSIDKPTSADRHRDNCVPESPALRLLQPAVSIINDGCTPSPPKQRDKQGTRRRDKAEDSQDKNVPASKESLRASIEDVTGMDENIQNPSATNLARIQIARAGDGETKAGLREIFVPERPNQQAYPLIDKRGNDFEWRRLQRKKKAHDVNKKKRNVNKSEDILALSKLLPSQPSSSTIIHNSNRNHPNHPSRPTTYPTDLSAKANLIQYRGTMSTAGSTRGHGASHRGRDFRKSSNNQALPDDTLPVFQSQRTPSVGSSRRHRGFQPDEVSKNKEKVGPGYPPNSQGGDNTENLTAIADHSKASPTTNKLAPTITSRSTEVLAPHRRIQLKDKYSNHQSSIQTQPATMDNASCAELDPLHLGGVFNPIESETSSIQIITERQPSCWSVASPPEAPLTEWNSVAANIDRPARTALPIYRIPRPEHKTERETGSSSFNRQQAKLKPQATGSMSKAQKPLEMNGSPRVAAPEKAEVQTAARAVSWKDGHAADSLHQLQHLQHDERLDAEQVSKVKAIEEEVLANTMQVSSEVQVKSDELKAYSPTEDTSQAKLLDVKEILTASSAISSQAKIGQVITSAGRQSGAAPPHLRVHSAGPGPDNKNKHLPPHLRGSASPSTPTAAKAIAHDEDIETGKHTTSAMQDSKVSPHLQGQSAAKTRVIKGPLLVTTPSPTSQKKDNSYRPMIDADEEIAATQPVLDIDEEIVAGLRAETTGAFPVDQPIGSNSNAQETHEQVIYVPPHSRVSSSRVKASVAESEFKVTNKDANLQADLHTDPDHTTNKRSNDFAVGPYAGALQDVISKRKNTNLASPSGVPNGAGSSVKRGKNPAREFESIDYTSELVNWDGKMNPPPVGDEWDRRRPYNPQGHERLSVIEAWREEHAADPEEKNRVIVNTANPDFQTGEGLAGGHANVLSPIDKMDHETRTSTDDFTQARRHQNAAEAMKDYEAKIAARPKTVPSGIEGMTREEKRALRRALIDEERTRVIPPNPHAPAANIYLRPAEFKDMGQAMSIYNHYVRETSFVHHLDLVDELYWRSRLQEAEDERNPFVVAIHMGEKSRRHQGDIIRKKQENVVGFAVAADFGSKHTMYHSTVELELMVHPEFFCQGIGRTLLDRILAALSPDHNLLECAPFLPHNDISHWIGGGSRQAKGIMVNVVFPDGKEDTVTWRKKWLAKYEFQHVGTLPHIGFKKGEL</sequence>
<feature type="region of interest" description="Disordered" evidence="1">
    <location>
        <begin position="667"/>
        <end position="714"/>
    </location>
</feature>